<sequence>MDPVLLVQIIKDQYGCPEQLHSEYWGSEVLDSESMLWGSYYSGIAQHMDDDNRSDPFDSLLSNGRMNS</sequence>
<reference evidence="1 2" key="1">
    <citation type="journal article" date="2014" name="PLoS Genet.">
        <title>Phylogenetically driven sequencing of extremely halophilic archaea reveals strategies for static and dynamic osmo-response.</title>
        <authorList>
            <person name="Becker E.A."/>
            <person name="Seitzer P.M."/>
            <person name="Tritt A."/>
            <person name="Larsen D."/>
            <person name="Krusor M."/>
            <person name="Yao A.I."/>
            <person name="Wu D."/>
            <person name="Madern D."/>
            <person name="Eisen J.A."/>
            <person name="Darling A.E."/>
            <person name="Facciotti M.T."/>
        </authorList>
    </citation>
    <scope>NUCLEOTIDE SEQUENCE [LARGE SCALE GENOMIC DNA]</scope>
    <source>
        <strain evidence="1 2">ATCC BAA-1513</strain>
    </source>
</reference>
<evidence type="ECO:0000313" key="2">
    <source>
        <dbReference type="Proteomes" id="UP000011612"/>
    </source>
</evidence>
<organism evidence="1 2">
    <name type="scientific">Haloferax elongans ATCC BAA-1513</name>
    <dbReference type="NCBI Taxonomy" id="1230453"/>
    <lineage>
        <taxon>Archaea</taxon>
        <taxon>Methanobacteriati</taxon>
        <taxon>Methanobacteriota</taxon>
        <taxon>Stenosarchaea group</taxon>
        <taxon>Halobacteria</taxon>
        <taxon>Halobacteriales</taxon>
        <taxon>Haloferacaceae</taxon>
        <taxon>Haloferax</taxon>
    </lineage>
</organism>
<keyword evidence="2" id="KW-1185">Reference proteome</keyword>
<name>M0HBJ2_HALEO</name>
<dbReference type="EMBL" id="AOLK01000023">
    <property type="protein sequence ID" value="ELZ81865.1"/>
    <property type="molecule type" value="Genomic_DNA"/>
</dbReference>
<protein>
    <submittedName>
        <fullName evidence="1">Uncharacterized protein</fullName>
    </submittedName>
</protein>
<gene>
    <name evidence="1" type="ORF">C453_17654</name>
</gene>
<accession>M0HBJ2</accession>
<dbReference type="AlphaFoldDB" id="M0HBJ2"/>
<dbReference type="OrthoDB" id="376806at2157"/>
<comment type="caution">
    <text evidence="1">The sequence shown here is derived from an EMBL/GenBank/DDBJ whole genome shotgun (WGS) entry which is preliminary data.</text>
</comment>
<dbReference type="Proteomes" id="UP000011612">
    <property type="component" value="Unassembled WGS sequence"/>
</dbReference>
<proteinExistence type="predicted"/>
<evidence type="ECO:0000313" key="1">
    <source>
        <dbReference type="EMBL" id="ELZ81865.1"/>
    </source>
</evidence>